<dbReference type="Pfam" id="PF24684">
    <property type="entry name" value="Vgb_lyase"/>
    <property type="match status" value="1"/>
</dbReference>
<dbReference type="SUPFAM" id="SSF101898">
    <property type="entry name" value="NHL repeat"/>
    <property type="match status" value="2"/>
</dbReference>
<gene>
    <name evidence="1" type="primary">pknD_2</name>
    <name evidence="1" type="ORF">Pla144_21740</name>
</gene>
<dbReference type="GO" id="GO:0004674">
    <property type="term" value="F:protein serine/threonine kinase activity"/>
    <property type="evidence" value="ECO:0007669"/>
    <property type="project" value="UniProtKB-EC"/>
</dbReference>
<dbReference type="EC" id="2.7.11.1" evidence="1"/>
<dbReference type="EMBL" id="SJPS01000003">
    <property type="protein sequence ID" value="TWU27401.1"/>
    <property type="molecule type" value="Genomic_DNA"/>
</dbReference>
<dbReference type="InterPro" id="IPR051344">
    <property type="entry name" value="Vgb"/>
</dbReference>
<accession>A0A5C6CVD3</accession>
<dbReference type="Gene3D" id="2.120.10.30">
    <property type="entry name" value="TolB, C-terminal domain"/>
    <property type="match status" value="1"/>
</dbReference>
<dbReference type="RefSeq" id="WP_146450616.1">
    <property type="nucleotide sequence ID" value="NZ_SJPS01000003.1"/>
</dbReference>
<sequence>MKSLKYGFVWLGVLYLVPEVAYGQTFWTAGIGDWNTAANWTLGVPNAASGTAFDAVIANGGTAQLTAPGGSVRRLRVGLASGPGSLVVDGGALAVTENLHLNEGSSGPASVTVQNGATVTSPSTIVGFSSVANTNFLISGAGTTFNAATQFIVGHSGAGTASLTVDSGAVLTSQIGYLGNLTGSRGVGVVRNPGSSWSTAGQFAVGNLGVGTLTIEDQGLVSAGTNLFIAATSNVNLNGGTLRFNTISGITRLNYNAGTIQLAGNRDIILDSGLFDFYGVSRIITSGKGLSVEGTTTIRQDKSLTVSGGTFASQGLLTLGAPGLSSGDLFINIGGTVATGGDVKLDAFGIGTISDAGSSWTVAGSFQVSPTGGRGDLFISNQASLYIGNTLSIGSSGFVTLNGGTIRFDGYSRNPVGAFTYSAGTVQLAGNRTIGSDAAILDLFGASPTIPTGKVLVVEGTAILTAAAPVTLSGGDLAAETVLMSPGSQITNAATAQVSGGMLALAGSVIDGTGGDLTMGDAAKVNGFYCAGTLQVGLSTVTLNDANDAVLDSAALVTLGSGGNPGTLVAANGLTLNFGGNITGFGTVDMPDDPAKPFINNGNLTGDSLAEPLTLAGYVKGVGTYDNVAFAGTFSPGFSPAKVNLGSASYNGTLEIEIGGLSPGSSGYDQVNHILGDGIAELGGTLEVSLLGAFEPVVGNSFEVLTAVGGVLGTFTDVVLPSLEAGLSWSLLYEPNAVLLSVVDVVNGDFDLDGDIDGRDFLVWQRGGSPNPFSSGDLALWQTEYNGGLLAATSVAVPEPASWVLLLAAACLLLRIGKRGIESAASLHARVLSCPRVMLLLATITLGLAAPTARADIFYFSSQGAGRHIVEVNSAGAVSVFASLPVGAAYASGVAFDQSGNLYTSDPNRGTISKITTDGTVSLFKSGLSSPQGLAFDESGDLYVANNGANQINKITHTGTLSLFAMLPAGSESEGLAFDGNGNLYVARSNANQINKVTPDGMVSLFATLPADSLPFGLAFDDSGILYETGLDNQIRKITPGGAVSLFASLPNYTVPSAVGLAFDSSGNLYAAGLSGEISKITPDGTVSLFATATNESLLYIAVTDDLGNPLVLPPNGLAGDFDFDGDVDGRDFLVWQRGGSTNGINSGDLADWQTHYGTPLVATSVAVPEPGSILSVVTSALIPLLRSRKSRLLCKD</sequence>
<keyword evidence="1" id="KW-0808">Transferase</keyword>
<dbReference type="PANTHER" id="PTHR40274">
    <property type="entry name" value="VIRGINIAMYCIN B LYASE"/>
    <property type="match status" value="1"/>
</dbReference>
<dbReference type="Gene3D" id="2.130.10.10">
    <property type="entry name" value="YVTN repeat-like/Quinoprotein amine dehydrogenase"/>
    <property type="match status" value="1"/>
</dbReference>
<reference evidence="1 2" key="1">
    <citation type="submission" date="2019-02" db="EMBL/GenBank/DDBJ databases">
        <title>Deep-cultivation of Planctomycetes and their phenomic and genomic characterization uncovers novel biology.</title>
        <authorList>
            <person name="Wiegand S."/>
            <person name="Jogler M."/>
            <person name="Boedeker C."/>
            <person name="Pinto D."/>
            <person name="Vollmers J."/>
            <person name="Rivas-Marin E."/>
            <person name="Kohn T."/>
            <person name="Peeters S.H."/>
            <person name="Heuer A."/>
            <person name="Rast P."/>
            <person name="Oberbeckmann S."/>
            <person name="Bunk B."/>
            <person name="Jeske O."/>
            <person name="Meyerdierks A."/>
            <person name="Storesund J.E."/>
            <person name="Kallscheuer N."/>
            <person name="Luecker S."/>
            <person name="Lage O.M."/>
            <person name="Pohl T."/>
            <person name="Merkel B.J."/>
            <person name="Hornburger P."/>
            <person name="Mueller R.-W."/>
            <person name="Bruemmer F."/>
            <person name="Labrenz M."/>
            <person name="Spormann A.M."/>
            <person name="Op Den Camp H."/>
            <person name="Overmann J."/>
            <person name="Amann R."/>
            <person name="Jetten M.S.M."/>
            <person name="Mascher T."/>
            <person name="Medema M.H."/>
            <person name="Devos D.P."/>
            <person name="Kaster A.-K."/>
            <person name="Ovreas L."/>
            <person name="Rohde M."/>
            <person name="Galperin M.Y."/>
            <person name="Jogler C."/>
        </authorList>
    </citation>
    <scope>NUCLEOTIDE SEQUENCE [LARGE SCALE GENOMIC DNA]</scope>
    <source>
        <strain evidence="1 2">Pla144</strain>
    </source>
</reference>
<name>A0A5C6CVD3_9BACT</name>
<dbReference type="InterPro" id="IPR030895">
    <property type="entry name" value="T5SS_PEPC_rpt"/>
</dbReference>
<dbReference type="Proteomes" id="UP000318437">
    <property type="component" value="Unassembled WGS sequence"/>
</dbReference>
<keyword evidence="2" id="KW-1185">Reference proteome</keyword>
<dbReference type="OrthoDB" id="260372at2"/>
<comment type="caution">
    <text evidence="1">The sequence shown here is derived from an EMBL/GenBank/DDBJ whole genome shotgun (WGS) entry which is preliminary data.</text>
</comment>
<evidence type="ECO:0000313" key="2">
    <source>
        <dbReference type="Proteomes" id="UP000318437"/>
    </source>
</evidence>
<keyword evidence="1" id="KW-0418">Kinase</keyword>
<dbReference type="PANTHER" id="PTHR40274:SF4">
    <property type="entry name" value="BLL1406 PROTEIN"/>
    <property type="match status" value="1"/>
</dbReference>
<protein>
    <submittedName>
        <fullName evidence="1">Serine/threonine-protein kinase PknD</fullName>
        <ecNumber evidence="1">2.7.11.1</ecNumber>
    </submittedName>
</protein>
<dbReference type="AlphaFoldDB" id="A0A5C6CVD3"/>
<dbReference type="InterPro" id="IPR015943">
    <property type="entry name" value="WD40/YVTN_repeat-like_dom_sf"/>
</dbReference>
<dbReference type="NCBIfam" id="TIGR04393">
    <property type="entry name" value="rpt_T5SS_PEPC"/>
    <property type="match status" value="1"/>
</dbReference>
<dbReference type="InterPro" id="IPR011042">
    <property type="entry name" value="6-blade_b-propeller_TolB-like"/>
</dbReference>
<organism evidence="1 2">
    <name type="scientific">Bythopirellula polymerisocia</name>
    <dbReference type="NCBI Taxonomy" id="2528003"/>
    <lineage>
        <taxon>Bacteria</taxon>
        <taxon>Pseudomonadati</taxon>
        <taxon>Planctomycetota</taxon>
        <taxon>Planctomycetia</taxon>
        <taxon>Pirellulales</taxon>
        <taxon>Lacipirellulaceae</taxon>
        <taxon>Bythopirellula</taxon>
    </lineage>
</organism>
<evidence type="ECO:0000313" key="1">
    <source>
        <dbReference type="EMBL" id="TWU27401.1"/>
    </source>
</evidence>
<proteinExistence type="predicted"/>